<feature type="transmembrane region" description="Helical" evidence="7">
    <location>
        <begin position="247"/>
        <end position="270"/>
    </location>
</feature>
<sequence length="307" mass="34473">MNIAIAILSIYVFILFGFIAKKIFKEQIQERGMSIITVYFLHPIFSFWGLSTRPITLSLLQVPLYYVLISCVTIVLGYIFARLFFTDDKEKAIMSIAVALGNTGNLGIPLGIALFGEESIIYTSMISFANTFMTYTLGVFFYSGGTSNLKASLLNIIKLPVIWASFIALALNFAQVQIPPTIFKSLEMGAYCMIVLQLIVFGMYLCNVKIKTLNYKLLLHVNLVKFIVAPLMSAWILFYLLPIEPMVAAILLVQLIMPLALNNINVAAIYGCKPVDVASLVFFTSFIFIPYLMFISYLLNYFHIVSL</sequence>
<reference evidence="9" key="1">
    <citation type="submission" date="2016-08" db="EMBL/GenBank/DDBJ databases">
        <title>Complete genome sequence of the organohalide-respiring Epsilonproteobacterium Sulfurospirillum halorespirans.</title>
        <authorList>
            <person name="Goris T."/>
            <person name="Zimmermann J."/>
            <person name="Schenz B."/>
            <person name="Lemos M."/>
            <person name="Hackermueller J."/>
            <person name="Diekert G."/>
        </authorList>
    </citation>
    <scope>NUCLEOTIDE SEQUENCE [LARGE SCALE GENOMIC DNA]</scope>
    <source>
        <strain>DSM 13726</strain>
        <strain evidence="9">PCE-M2</strain>
    </source>
</reference>
<comment type="subcellular location">
    <subcellularLocation>
        <location evidence="1">Membrane</location>
        <topology evidence="1">Multi-pass membrane protein</topology>
    </subcellularLocation>
</comment>
<gene>
    <name evidence="8" type="ORF">SHALO_0711</name>
</gene>
<evidence type="ECO:0000313" key="8">
    <source>
        <dbReference type="EMBL" id="AOO64494.1"/>
    </source>
</evidence>
<evidence type="ECO:0000256" key="6">
    <source>
        <dbReference type="ARBA" id="ARBA00023136"/>
    </source>
</evidence>
<organism evidence="8 9">
    <name type="scientific">Sulfurospirillum halorespirans DSM 13726</name>
    <dbReference type="NCBI Taxonomy" id="1193502"/>
    <lineage>
        <taxon>Bacteria</taxon>
        <taxon>Pseudomonadati</taxon>
        <taxon>Campylobacterota</taxon>
        <taxon>Epsilonproteobacteria</taxon>
        <taxon>Campylobacterales</taxon>
        <taxon>Sulfurospirillaceae</taxon>
        <taxon>Sulfurospirillum</taxon>
    </lineage>
</organism>
<evidence type="ECO:0000256" key="5">
    <source>
        <dbReference type="ARBA" id="ARBA00022989"/>
    </source>
</evidence>
<keyword evidence="9" id="KW-1185">Reference proteome</keyword>
<protein>
    <submittedName>
        <fullName evidence="8">Auxin efflux carrier (AEC) family protein</fullName>
    </submittedName>
</protein>
<dbReference type="KEGG" id="shal:SHALO_0711"/>
<keyword evidence="4 7" id="KW-0812">Transmembrane</keyword>
<dbReference type="Proteomes" id="UP000094609">
    <property type="component" value="Chromosome"/>
</dbReference>
<keyword evidence="6 7" id="KW-0472">Membrane</keyword>
<dbReference type="GO" id="GO:0055085">
    <property type="term" value="P:transmembrane transport"/>
    <property type="evidence" value="ECO:0007669"/>
    <property type="project" value="InterPro"/>
</dbReference>
<dbReference type="GO" id="GO:0016020">
    <property type="term" value="C:membrane"/>
    <property type="evidence" value="ECO:0007669"/>
    <property type="project" value="UniProtKB-SubCell"/>
</dbReference>
<dbReference type="RefSeq" id="WP_084010682.1">
    <property type="nucleotide sequence ID" value="NZ_CP017111.1"/>
</dbReference>
<dbReference type="EMBL" id="CP017111">
    <property type="protein sequence ID" value="AOO64494.1"/>
    <property type="molecule type" value="Genomic_DNA"/>
</dbReference>
<feature type="transmembrane region" description="Helical" evidence="7">
    <location>
        <begin position="63"/>
        <end position="85"/>
    </location>
</feature>
<feature type="transmembrane region" description="Helical" evidence="7">
    <location>
        <begin position="217"/>
        <end position="241"/>
    </location>
</feature>
<feature type="transmembrane region" description="Helical" evidence="7">
    <location>
        <begin position="33"/>
        <end position="51"/>
    </location>
</feature>
<keyword evidence="5 7" id="KW-1133">Transmembrane helix</keyword>
<keyword evidence="3" id="KW-1003">Cell membrane</keyword>
<dbReference type="PATRIC" id="fig|1193502.14.peg.715"/>
<feature type="transmembrane region" description="Helical" evidence="7">
    <location>
        <begin position="92"/>
        <end position="114"/>
    </location>
</feature>
<proteinExistence type="predicted"/>
<dbReference type="PANTHER" id="PTHR36838">
    <property type="entry name" value="AUXIN EFFLUX CARRIER FAMILY PROTEIN"/>
    <property type="match status" value="1"/>
</dbReference>
<name>A0A1D7TI12_9BACT</name>
<evidence type="ECO:0000313" key="9">
    <source>
        <dbReference type="Proteomes" id="UP000094609"/>
    </source>
</evidence>
<feature type="transmembrane region" description="Helical" evidence="7">
    <location>
        <begin position="277"/>
        <end position="299"/>
    </location>
</feature>
<evidence type="ECO:0000256" key="4">
    <source>
        <dbReference type="ARBA" id="ARBA00022692"/>
    </source>
</evidence>
<evidence type="ECO:0000256" key="1">
    <source>
        <dbReference type="ARBA" id="ARBA00004141"/>
    </source>
</evidence>
<evidence type="ECO:0000256" key="3">
    <source>
        <dbReference type="ARBA" id="ARBA00022475"/>
    </source>
</evidence>
<feature type="transmembrane region" description="Helical" evidence="7">
    <location>
        <begin position="120"/>
        <end position="144"/>
    </location>
</feature>
<dbReference type="AlphaFoldDB" id="A0A1D7TI12"/>
<dbReference type="STRING" id="1193502.SHALO_0711"/>
<dbReference type="InterPro" id="IPR004776">
    <property type="entry name" value="Mem_transp_PIN-like"/>
</dbReference>
<accession>A0A1D7TI12</accession>
<evidence type="ECO:0000256" key="7">
    <source>
        <dbReference type="SAM" id="Phobius"/>
    </source>
</evidence>
<feature type="transmembrane region" description="Helical" evidence="7">
    <location>
        <begin position="6"/>
        <end position="24"/>
    </location>
</feature>
<keyword evidence="2" id="KW-0813">Transport</keyword>
<feature type="transmembrane region" description="Helical" evidence="7">
    <location>
        <begin position="156"/>
        <end position="176"/>
    </location>
</feature>
<dbReference type="PANTHER" id="PTHR36838:SF3">
    <property type="entry name" value="TRANSPORTER AUXIN EFFLUX CARRIER EC FAMILY"/>
    <property type="match status" value="1"/>
</dbReference>
<dbReference type="Pfam" id="PF03547">
    <property type="entry name" value="Mem_trans"/>
    <property type="match status" value="1"/>
</dbReference>
<feature type="transmembrane region" description="Helical" evidence="7">
    <location>
        <begin position="188"/>
        <end position="205"/>
    </location>
</feature>
<evidence type="ECO:0000256" key="2">
    <source>
        <dbReference type="ARBA" id="ARBA00022448"/>
    </source>
</evidence>